<evidence type="ECO:0000256" key="2">
    <source>
        <dbReference type="ARBA" id="ARBA00013048"/>
    </source>
</evidence>
<dbReference type="PANTHER" id="PTHR43866:SF3">
    <property type="entry name" value="METHYLMALONATE-SEMIALDEHYDE DEHYDROGENASE [ACYLATING], MITOCHONDRIAL"/>
    <property type="match status" value="1"/>
</dbReference>
<evidence type="ECO:0000313" key="6">
    <source>
        <dbReference type="EMBL" id="EGR28904.1"/>
    </source>
</evidence>
<evidence type="ECO:0000256" key="3">
    <source>
        <dbReference type="ARBA" id="ARBA00023002"/>
    </source>
</evidence>
<feature type="domain" description="Aldehyde dehydrogenase" evidence="5">
    <location>
        <begin position="36"/>
        <end position="500"/>
    </location>
</feature>
<gene>
    <name evidence="6" type="ORF">IMG5_166980</name>
</gene>
<dbReference type="Gene3D" id="3.40.309.10">
    <property type="entry name" value="Aldehyde Dehydrogenase, Chain A, domain 2"/>
    <property type="match status" value="1"/>
</dbReference>
<dbReference type="STRING" id="857967.G0R0U4"/>
<protein>
    <recommendedName>
        <fullName evidence="2">methylmalonate-semialdehyde dehydrogenase (CoA acylating)</fullName>
        <ecNumber evidence="2">1.2.1.27</ecNumber>
    </recommendedName>
</protein>
<dbReference type="OrthoDB" id="310895at2759"/>
<reference evidence="6 7" key="1">
    <citation type="submission" date="2011-07" db="EMBL/GenBank/DDBJ databases">
        <authorList>
            <person name="Coyne R."/>
            <person name="Brami D."/>
            <person name="Johnson J."/>
            <person name="Hostetler J."/>
            <person name="Hannick L."/>
            <person name="Clark T."/>
            <person name="Cassidy-Hanley D."/>
            <person name="Inman J."/>
        </authorList>
    </citation>
    <scope>NUCLEOTIDE SEQUENCE [LARGE SCALE GENOMIC DNA]</scope>
    <source>
        <strain evidence="6 7">G5</strain>
    </source>
</reference>
<dbReference type="InterPro" id="IPR016160">
    <property type="entry name" value="Ald_DH_CS_CYS"/>
</dbReference>
<dbReference type="SUPFAM" id="SSF53720">
    <property type="entry name" value="ALDH-like"/>
    <property type="match status" value="1"/>
</dbReference>
<dbReference type="FunFam" id="3.40.605.10:FF:000003">
    <property type="entry name" value="Methylmalonate-semialdehyde dehydrogenase [acylating]"/>
    <property type="match status" value="1"/>
</dbReference>
<dbReference type="InterPro" id="IPR010061">
    <property type="entry name" value="MeMal-semiAld_DH"/>
</dbReference>
<dbReference type="EMBL" id="GL984204">
    <property type="protein sequence ID" value="EGR28904.1"/>
    <property type="molecule type" value="Genomic_DNA"/>
</dbReference>
<dbReference type="InterPro" id="IPR016163">
    <property type="entry name" value="Ald_DH_C"/>
</dbReference>
<dbReference type="Gene3D" id="3.40.605.10">
    <property type="entry name" value="Aldehyde Dehydrogenase, Chain A, domain 1"/>
    <property type="match status" value="1"/>
</dbReference>
<dbReference type="GO" id="GO:0006574">
    <property type="term" value="P:L-valine catabolic process"/>
    <property type="evidence" value="ECO:0007669"/>
    <property type="project" value="TreeGrafter"/>
</dbReference>
<evidence type="ECO:0000259" key="5">
    <source>
        <dbReference type="Pfam" id="PF00171"/>
    </source>
</evidence>
<organism evidence="6 7">
    <name type="scientific">Ichthyophthirius multifiliis</name>
    <name type="common">White spot disease agent</name>
    <name type="synonym">Ich</name>
    <dbReference type="NCBI Taxonomy" id="5932"/>
    <lineage>
        <taxon>Eukaryota</taxon>
        <taxon>Sar</taxon>
        <taxon>Alveolata</taxon>
        <taxon>Ciliophora</taxon>
        <taxon>Intramacronucleata</taxon>
        <taxon>Oligohymenophorea</taxon>
        <taxon>Hymenostomatida</taxon>
        <taxon>Ophryoglenina</taxon>
        <taxon>Ichthyophthirius</taxon>
    </lineage>
</organism>
<dbReference type="PANTHER" id="PTHR43866">
    <property type="entry name" value="MALONATE-SEMIALDEHYDE DEHYDROGENASE"/>
    <property type="match status" value="1"/>
</dbReference>
<dbReference type="CDD" id="cd07085">
    <property type="entry name" value="ALDH_F6_MMSDH"/>
    <property type="match status" value="1"/>
</dbReference>
<dbReference type="GO" id="GO:0004491">
    <property type="term" value="F:methylmalonate-semialdehyde dehydrogenase (acylating, NAD) activity"/>
    <property type="evidence" value="ECO:0007669"/>
    <property type="project" value="UniProtKB-EC"/>
</dbReference>
<dbReference type="InterPro" id="IPR015590">
    <property type="entry name" value="Aldehyde_DH_dom"/>
</dbReference>
<dbReference type="AlphaFoldDB" id="G0R0U4"/>
<dbReference type="FunFam" id="3.40.309.10:FF:000002">
    <property type="entry name" value="Methylmalonate-semialdehyde dehydrogenase (Acylating)"/>
    <property type="match status" value="1"/>
</dbReference>
<comment type="similarity">
    <text evidence="1">Belongs to the aldehyde dehydrogenase family.</text>
</comment>
<name>G0R0U4_ICHMU</name>
<sequence length="522" mass="57849">MISLHIQKQLKSANLFNPYLSFNFSNVLSNFINGEWKSSKATQFFEVRNPITQELISKVPQSTPEEFNEAVQCAQNAFQTWSQTPLLVRQRYMLNLQHRIREDTDKIAKIITQENGKTLIDSKGDIIRGLEVIEHSCGISHVMQGETIPNVAKGVDMYSHRVPLGVCAGISAFNFPCMIPLWMIPYAITCGNTFIIKPSEKVPGTVQHIMNIMNEIGIPKGVINVVHGGFDTVKQITEHPDIKAISFVGGNKAGEFIYQNASKNLKRCQVNMGAKNHGVIMPDCDKQDALNALVSAAFGAAGQRCMALSVAVMVGDSINWLPELVEKAKKLKVGNGMDEGVDLAALCYPELKKRVIELIDSAEQEGAKIHLDGRTYKNQKYPNGNFVGPTVISGVKANMKCYQEEIFGPVLCVVHVNTLDEAIKFINSNQYGNGCAIFTKSMSYARHFQQFIECGQIGINLPIPVPLPMLSFTGNKRSFAGDLNFYGKAGVKFYTQMKTVTSRWKEETDAAYNVSTSMPLMK</sequence>
<evidence type="ECO:0000256" key="4">
    <source>
        <dbReference type="ARBA" id="ARBA00023027"/>
    </source>
</evidence>
<dbReference type="Proteomes" id="UP000008983">
    <property type="component" value="Unassembled WGS sequence"/>
</dbReference>
<dbReference type="eggNOG" id="KOG2449">
    <property type="taxonomic scope" value="Eukaryota"/>
</dbReference>
<dbReference type="InterPro" id="IPR016162">
    <property type="entry name" value="Ald_DH_N"/>
</dbReference>
<dbReference type="GO" id="GO:0005739">
    <property type="term" value="C:mitochondrion"/>
    <property type="evidence" value="ECO:0007669"/>
    <property type="project" value="TreeGrafter"/>
</dbReference>
<dbReference type="GeneID" id="14904992"/>
<dbReference type="OMA" id="GGAKNHI"/>
<dbReference type="RefSeq" id="XP_004030140.1">
    <property type="nucleotide sequence ID" value="XM_004030092.1"/>
</dbReference>
<evidence type="ECO:0000313" key="7">
    <source>
        <dbReference type="Proteomes" id="UP000008983"/>
    </source>
</evidence>
<dbReference type="InterPro" id="IPR016161">
    <property type="entry name" value="Ald_DH/histidinol_DH"/>
</dbReference>
<keyword evidence="3" id="KW-0560">Oxidoreductase</keyword>
<dbReference type="GO" id="GO:0006210">
    <property type="term" value="P:thymine catabolic process"/>
    <property type="evidence" value="ECO:0007669"/>
    <property type="project" value="TreeGrafter"/>
</dbReference>
<dbReference type="NCBIfam" id="TIGR01722">
    <property type="entry name" value="MMSDH"/>
    <property type="match status" value="1"/>
</dbReference>
<dbReference type="InParanoid" id="G0R0U4"/>
<dbReference type="EC" id="1.2.1.27" evidence="2"/>
<accession>G0R0U4</accession>
<keyword evidence="4" id="KW-0520">NAD</keyword>
<dbReference type="Pfam" id="PF00171">
    <property type="entry name" value="Aldedh"/>
    <property type="match status" value="1"/>
</dbReference>
<keyword evidence="7" id="KW-1185">Reference proteome</keyword>
<dbReference type="PROSITE" id="PS00070">
    <property type="entry name" value="ALDEHYDE_DEHYDR_CYS"/>
    <property type="match status" value="1"/>
</dbReference>
<evidence type="ECO:0000256" key="1">
    <source>
        <dbReference type="ARBA" id="ARBA00009986"/>
    </source>
</evidence>
<proteinExistence type="inferred from homology"/>